<feature type="compositionally biased region" description="Basic residues" evidence="1">
    <location>
        <begin position="219"/>
        <end position="229"/>
    </location>
</feature>
<accession>A0A3S5AXL4</accession>
<feature type="compositionally biased region" description="Basic and acidic residues" evidence="1">
    <location>
        <begin position="466"/>
        <end position="475"/>
    </location>
</feature>
<feature type="region of interest" description="Disordered" evidence="1">
    <location>
        <begin position="561"/>
        <end position="639"/>
    </location>
</feature>
<feature type="compositionally biased region" description="Basic and acidic residues" evidence="1">
    <location>
        <begin position="283"/>
        <end position="304"/>
    </location>
</feature>
<feature type="compositionally biased region" description="Acidic residues" evidence="1">
    <location>
        <begin position="316"/>
        <end position="327"/>
    </location>
</feature>
<feature type="compositionally biased region" description="Basic and acidic residues" evidence="1">
    <location>
        <begin position="340"/>
        <end position="381"/>
    </location>
</feature>
<evidence type="ECO:0000313" key="3">
    <source>
        <dbReference type="Proteomes" id="UP000784294"/>
    </source>
</evidence>
<dbReference type="Proteomes" id="UP000784294">
    <property type="component" value="Unassembled WGS sequence"/>
</dbReference>
<organism evidence="2 3">
    <name type="scientific">Protopolystoma xenopodis</name>
    <dbReference type="NCBI Taxonomy" id="117903"/>
    <lineage>
        <taxon>Eukaryota</taxon>
        <taxon>Metazoa</taxon>
        <taxon>Spiralia</taxon>
        <taxon>Lophotrochozoa</taxon>
        <taxon>Platyhelminthes</taxon>
        <taxon>Monogenea</taxon>
        <taxon>Polyopisthocotylea</taxon>
        <taxon>Polystomatidea</taxon>
        <taxon>Polystomatidae</taxon>
        <taxon>Protopolystoma</taxon>
    </lineage>
</organism>
<feature type="compositionally biased region" description="Pro residues" evidence="1">
    <location>
        <begin position="582"/>
        <end position="595"/>
    </location>
</feature>
<dbReference type="EMBL" id="CAAALY010002212">
    <property type="protein sequence ID" value="VEL07658.1"/>
    <property type="molecule type" value="Genomic_DNA"/>
</dbReference>
<protein>
    <submittedName>
        <fullName evidence="2">Uncharacterized protein</fullName>
    </submittedName>
</protein>
<dbReference type="AlphaFoldDB" id="A0A3S5AXL4"/>
<comment type="caution">
    <text evidence="2">The sequence shown here is derived from an EMBL/GenBank/DDBJ whole genome shotgun (WGS) entry which is preliminary data.</text>
</comment>
<feature type="compositionally biased region" description="Basic residues" evidence="1">
    <location>
        <begin position="245"/>
        <end position="256"/>
    </location>
</feature>
<proteinExistence type="predicted"/>
<name>A0A3S5AXL4_9PLAT</name>
<feature type="region of interest" description="Disordered" evidence="1">
    <location>
        <begin position="190"/>
        <end position="504"/>
    </location>
</feature>
<reference evidence="2" key="1">
    <citation type="submission" date="2018-11" db="EMBL/GenBank/DDBJ databases">
        <authorList>
            <consortium name="Pathogen Informatics"/>
        </authorList>
    </citation>
    <scope>NUCLEOTIDE SEQUENCE</scope>
</reference>
<keyword evidence="3" id="KW-1185">Reference proteome</keyword>
<feature type="compositionally biased region" description="Basic residues" evidence="1">
    <location>
        <begin position="426"/>
        <end position="437"/>
    </location>
</feature>
<feature type="compositionally biased region" description="Basic and acidic residues" evidence="1">
    <location>
        <begin position="398"/>
        <end position="410"/>
    </location>
</feature>
<sequence>MLKPAEILVHSQATLSSQLKEPAIEDRQVEDVPSGIQFERLTDADCPLVQPSNQQTTEGDSKLAHAEVAASQPPNVSRARRIDHLETASIRPEAHIRVPEVDATATIVHLVCPNVDPLMDRSPAGATIAITVPVQGDEPDDISSTAISISRLREQQKALKRELSKQRALARQLSSAKRETERRLQVLTRYEDPTGQFEEPSTGVVYGHRPPEPQQPQCLHHHQQHHHRPHPDCHTHRQVPLQQQKPHHHQYHRHYQQHQEQNQKQAGDEGVQLHARRSSHRNKSFDRPVTDSPGDRTAERRTASMKDQMGPHLECKDEEEEAFDDEEKAYSKRNKAFKRAGKDQNETRKSEKLEERHVNEKEKEDRDKLSADEAEPRNSKHLDRKKKKEKEKKKKKKESSNDFHERRAGESADGPVDDATDSGNRTGHHKIRPHRTRLPHEDVGPQPTIVPESRLSESTFPPASGRPDRATRRLDSASGASAEVPGTTIKPFTLPTPPPTQLPEHQIRFADSPAFSMTSPPPPPPLSAIIWGSKIELTSPQLATLPPALLQTPPICASPLQLAAEAGQPPPLPTDVSSSPLVLPPAPPPPPPPPLSSSQLTLPPSPSPPHSPPSSVPPPPPLPPPPPISQKPNVQKTALCLQAARLPVFETADPTTGGANSLQPE</sequence>
<feature type="compositionally biased region" description="Basic residues" evidence="1">
    <location>
        <begin position="382"/>
        <end position="397"/>
    </location>
</feature>
<gene>
    <name evidence="2" type="ORF">PXEA_LOCUS1098</name>
</gene>
<evidence type="ECO:0000313" key="2">
    <source>
        <dbReference type="EMBL" id="VEL07658.1"/>
    </source>
</evidence>
<feature type="compositionally biased region" description="Pro residues" evidence="1">
    <location>
        <begin position="603"/>
        <end position="629"/>
    </location>
</feature>
<evidence type="ECO:0000256" key="1">
    <source>
        <dbReference type="SAM" id="MobiDB-lite"/>
    </source>
</evidence>